<feature type="chain" id="PRO_5024395947" evidence="2">
    <location>
        <begin position="24"/>
        <end position="397"/>
    </location>
</feature>
<feature type="region of interest" description="Disordered" evidence="1">
    <location>
        <begin position="320"/>
        <end position="397"/>
    </location>
</feature>
<name>A0A5M6HGX0_9HYPH</name>
<comment type="caution">
    <text evidence="3">The sequence shown here is derived from an EMBL/GenBank/DDBJ whole genome shotgun (WGS) entry which is preliminary data.</text>
</comment>
<evidence type="ECO:0000256" key="2">
    <source>
        <dbReference type="SAM" id="SignalP"/>
    </source>
</evidence>
<feature type="compositionally biased region" description="Pro residues" evidence="1">
    <location>
        <begin position="355"/>
        <end position="373"/>
    </location>
</feature>
<evidence type="ECO:0000313" key="3">
    <source>
        <dbReference type="EMBL" id="KAA5595097.1"/>
    </source>
</evidence>
<keyword evidence="4" id="KW-1185">Reference proteome</keyword>
<feature type="compositionally biased region" description="Low complexity" evidence="1">
    <location>
        <begin position="320"/>
        <end position="333"/>
    </location>
</feature>
<accession>A0A5M6HGX0</accession>
<dbReference type="OrthoDB" id="7850882at2"/>
<evidence type="ECO:0000256" key="1">
    <source>
        <dbReference type="SAM" id="MobiDB-lite"/>
    </source>
</evidence>
<reference evidence="3 4" key="1">
    <citation type="submission" date="2019-09" db="EMBL/GenBank/DDBJ databases">
        <title>Draft Whole-Genome sequence of Blastochloris sulfoviridis DSM 729.</title>
        <authorList>
            <person name="Meyer T.E."/>
            <person name="Kyndt J.A."/>
        </authorList>
    </citation>
    <scope>NUCLEOTIDE SEQUENCE [LARGE SCALE GENOMIC DNA]</scope>
    <source>
        <strain evidence="3 4">DSM 729</strain>
    </source>
</reference>
<dbReference type="AlphaFoldDB" id="A0A5M6HGX0"/>
<feature type="signal peptide" evidence="2">
    <location>
        <begin position="1"/>
        <end position="23"/>
    </location>
</feature>
<dbReference type="Pfam" id="PF11064">
    <property type="entry name" value="DUF2865"/>
    <property type="match status" value="1"/>
</dbReference>
<sequence length="397" mass="43429">MLAVVIPLAALAALLGGSATAHAQTAYPQARMQACIRLEAELARIDRPSAADASEQRRYEDAIGKQQHELDRTIAQAQRIGCARAPNFFLFGAPDRPPQCDRLERQIDRMHQNLDRMMADLSRMQGSQGTDREFRRRQVLAALGQNNCGPQYRAAPPPARTARPGNFLEQLFGRPDVMQDDNPYAPPAEDDGYSDVPAVGTYRTLCVRSCDGFYFPISFSATPAKFGEDEQICRAQCPAAEVALFVHRNPGEDVSHAVTPSGEAYSRLPNAFKYRQTFDPNCACKPAAQSWAEAIGHLDGTVQRGDIVVTEERSRAMQQEALAAAKDAANATARPVQPRADRKSKKSRRKDEPPPEPAAALPPPPEPAPPAPELHPAETGPDGRRVRVVGPTFLPLR</sequence>
<dbReference type="EMBL" id="VWPL01000062">
    <property type="protein sequence ID" value="KAA5595097.1"/>
    <property type="molecule type" value="Genomic_DNA"/>
</dbReference>
<keyword evidence="2" id="KW-0732">Signal</keyword>
<gene>
    <name evidence="3" type="ORF">F1193_16770</name>
</gene>
<organism evidence="3 4">
    <name type="scientific">Blastochloris sulfoviridis</name>
    <dbReference type="NCBI Taxonomy" id="50712"/>
    <lineage>
        <taxon>Bacteria</taxon>
        <taxon>Pseudomonadati</taxon>
        <taxon>Pseudomonadota</taxon>
        <taxon>Alphaproteobacteria</taxon>
        <taxon>Hyphomicrobiales</taxon>
        <taxon>Blastochloridaceae</taxon>
        <taxon>Blastochloris</taxon>
    </lineage>
</organism>
<dbReference type="RefSeq" id="WP_150098935.1">
    <property type="nucleotide sequence ID" value="NZ_VWPL01000062.1"/>
</dbReference>
<proteinExistence type="predicted"/>
<dbReference type="InterPro" id="IPR021293">
    <property type="entry name" value="DUF2865"/>
</dbReference>
<evidence type="ECO:0000313" key="4">
    <source>
        <dbReference type="Proteomes" id="UP000323886"/>
    </source>
</evidence>
<protein>
    <submittedName>
        <fullName evidence="3">DUF2865 domain-containing protein</fullName>
    </submittedName>
</protein>
<dbReference type="Proteomes" id="UP000323886">
    <property type="component" value="Unassembled WGS sequence"/>
</dbReference>